<dbReference type="Pfam" id="PF00400">
    <property type="entry name" value="WD40"/>
    <property type="match status" value="2"/>
</dbReference>
<sequence length="378" mass="41538">MNITHQQLQEEEEAENEEEEKAKHEWEFKLSAIISSHSSSTRAASDTVGVIEFDPSDQLLATGGIARKIRIYNISSLLLNLDTTSLQQLDHLTACEYYICTPAKLSSVRWKPNTSGSVIGSGDYDGVVTEYNLEKRVPVFERDEHGGRRIWSVDYSHWNPVVGASGSDDGTTQLWDTRCSGDECVAVVQPSVGRSPVCCVEFDPFGSGLIAMGCADRNAYAYDIRKTDNPVSVFVGHQKTVSYVRFLGEQMMVSAGTDGCLKLWNMNNARSTRTYKGHVNNRSFVGLSVWRHGGLIGCGSESNQVFVYDKRWGEPIWLGGLEGPSGPGSEDKFVSGVCWRQVQQDECTLVAGGSDGALQIYVGKRSTPPSDFSHSPTL</sequence>
<dbReference type="SMART" id="SM00320">
    <property type="entry name" value="WD40"/>
    <property type="match status" value="6"/>
</dbReference>
<dbReference type="InterPro" id="IPR036322">
    <property type="entry name" value="WD40_repeat_dom_sf"/>
</dbReference>
<dbReference type="InterPro" id="IPR015943">
    <property type="entry name" value="WD40/YVTN_repeat-like_dom_sf"/>
</dbReference>
<accession>A0AA42AXD9</accession>
<keyword evidence="11" id="KW-1185">Reference proteome</keyword>
<evidence type="ECO:0000256" key="2">
    <source>
        <dbReference type="ARBA" id="ARBA00004514"/>
    </source>
</evidence>
<feature type="compositionally biased region" description="Acidic residues" evidence="9">
    <location>
        <begin position="9"/>
        <end position="19"/>
    </location>
</feature>
<proteinExistence type="predicted"/>
<keyword evidence="7" id="KW-0539">Nucleus</keyword>
<feature type="repeat" description="WD" evidence="8">
    <location>
        <begin position="234"/>
        <end position="274"/>
    </location>
</feature>
<dbReference type="InterPro" id="IPR044616">
    <property type="entry name" value="RUP1/2"/>
</dbReference>
<dbReference type="GO" id="GO:0043254">
    <property type="term" value="P:regulation of protein-containing complex assembly"/>
    <property type="evidence" value="ECO:0007669"/>
    <property type="project" value="UniProtKB-ARBA"/>
</dbReference>
<keyword evidence="4 8" id="KW-0853">WD repeat</keyword>
<dbReference type="GO" id="GO:0005634">
    <property type="term" value="C:nucleus"/>
    <property type="evidence" value="ECO:0007669"/>
    <property type="project" value="UniProtKB-SubCell"/>
</dbReference>
<feature type="region of interest" description="Disordered" evidence="9">
    <location>
        <begin position="1"/>
        <end position="22"/>
    </location>
</feature>
<dbReference type="InterPro" id="IPR019775">
    <property type="entry name" value="WD40_repeat_CS"/>
</dbReference>
<dbReference type="Proteomes" id="UP001177140">
    <property type="component" value="Unassembled WGS sequence"/>
</dbReference>
<dbReference type="FunFam" id="2.130.10.10:FF:000853">
    <property type="entry name" value="WD repeat-containing protein RUP2"/>
    <property type="match status" value="1"/>
</dbReference>
<comment type="subcellular location">
    <subcellularLocation>
        <location evidence="2">Cytoplasm</location>
        <location evidence="2">Cytosol</location>
    </subcellularLocation>
    <subcellularLocation>
        <location evidence="1">Nucleus</location>
    </subcellularLocation>
</comment>
<dbReference type="SUPFAM" id="SSF50978">
    <property type="entry name" value="WD40 repeat-like"/>
    <property type="match status" value="1"/>
</dbReference>
<evidence type="ECO:0000256" key="9">
    <source>
        <dbReference type="SAM" id="MobiDB-lite"/>
    </source>
</evidence>
<evidence type="ECO:0000256" key="8">
    <source>
        <dbReference type="PROSITE-ProRule" id="PRU00221"/>
    </source>
</evidence>
<protein>
    <submittedName>
        <fullName evidence="10">Uncharacterized protein</fullName>
    </submittedName>
</protein>
<evidence type="ECO:0000256" key="6">
    <source>
        <dbReference type="ARBA" id="ARBA00023089"/>
    </source>
</evidence>
<keyword evidence="5" id="KW-0677">Repeat</keyword>
<keyword evidence="6" id="KW-0287">Flowering</keyword>
<organism evidence="10 11">
    <name type="scientific">Papaver nudicaule</name>
    <name type="common">Iceland poppy</name>
    <dbReference type="NCBI Taxonomy" id="74823"/>
    <lineage>
        <taxon>Eukaryota</taxon>
        <taxon>Viridiplantae</taxon>
        <taxon>Streptophyta</taxon>
        <taxon>Embryophyta</taxon>
        <taxon>Tracheophyta</taxon>
        <taxon>Spermatophyta</taxon>
        <taxon>Magnoliopsida</taxon>
        <taxon>Ranunculales</taxon>
        <taxon>Papaveraceae</taxon>
        <taxon>Papaveroideae</taxon>
        <taxon>Papaver</taxon>
    </lineage>
</organism>
<evidence type="ECO:0000313" key="10">
    <source>
        <dbReference type="EMBL" id="MCL7043887.1"/>
    </source>
</evidence>
<dbReference type="GO" id="GO:0010224">
    <property type="term" value="P:response to UV-B"/>
    <property type="evidence" value="ECO:0007669"/>
    <property type="project" value="TreeGrafter"/>
</dbReference>
<gene>
    <name evidence="10" type="ORF">MKW94_020855</name>
</gene>
<dbReference type="PROSITE" id="PS50082">
    <property type="entry name" value="WD_REPEATS_2"/>
    <property type="match status" value="1"/>
</dbReference>
<evidence type="ECO:0000256" key="5">
    <source>
        <dbReference type="ARBA" id="ARBA00022737"/>
    </source>
</evidence>
<dbReference type="AlphaFoldDB" id="A0AA42AXD9"/>
<comment type="caution">
    <text evidence="10">The sequence shown here is derived from an EMBL/GenBank/DDBJ whole genome shotgun (WGS) entry which is preliminary data.</text>
</comment>
<evidence type="ECO:0000256" key="4">
    <source>
        <dbReference type="ARBA" id="ARBA00022574"/>
    </source>
</evidence>
<dbReference type="InterPro" id="IPR001680">
    <property type="entry name" value="WD40_rpt"/>
</dbReference>
<dbReference type="PANTHER" id="PTHR45389:SF1">
    <property type="entry name" value="WD REPEAT-CONTAINING PROTEIN RUP1"/>
    <property type="match status" value="1"/>
</dbReference>
<dbReference type="PANTHER" id="PTHR45389">
    <property type="entry name" value="WD REPEAT-CONTAINING PROTEIN RUP1"/>
    <property type="match status" value="1"/>
</dbReference>
<dbReference type="Gene3D" id="2.130.10.10">
    <property type="entry name" value="YVTN repeat-like/Quinoprotein amine dehydrogenase"/>
    <property type="match status" value="1"/>
</dbReference>
<name>A0AA42AXD9_PAPNU</name>
<evidence type="ECO:0000313" key="11">
    <source>
        <dbReference type="Proteomes" id="UP001177140"/>
    </source>
</evidence>
<dbReference type="GO" id="GO:0005829">
    <property type="term" value="C:cytosol"/>
    <property type="evidence" value="ECO:0007669"/>
    <property type="project" value="UniProtKB-SubCell"/>
</dbReference>
<dbReference type="GO" id="GO:0009908">
    <property type="term" value="P:flower development"/>
    <property type="evidence" value="ECO:0007669"/>
    <property type="project" value="UniProtKB-KW"/>
</dbReference>
<evidence type="ECO:0000256" key="3">
    <source>
        <dbReference type="ARBA" id="ARBA00022490"/>
    </source>
</evidence>
<evidence type="ECO:0000256" key="7">
    <source>
        <dbReference type="ARBA" id="ARBA00023242"/>
    </source>
</evidence>
<dbReference type="PROSITE" id="PS50294">
    <property type="entry name" value="WD_REPEATS_REGION"/>
    <property type="match status" value="1"/>
</dbReference>
<dbReference type="PROSITE" id="PS00678">
    <property type="entry name" value="WD_REPEATS_1"/>
    <property type="match status" value="1"/>
</dbReference>
<reference evidence="10" key="1">
    <citation type="submission" date="2022-03" db="EMBL/GenBank/DDBJ databases">
        <title>A functionally conserved STORR gene fusion in Papaver species that diverged 16.8 million years ago.</title>
        <authorList>
            <person name="Catania T."/>
        </authorList>
    </citation>
    <scope>NUCLEOTIDE SEQUENCE</scope>
    <source>
        <strain evidence="10">S-191538</strain>
    </source>
</reference>
<keyword evidence="3" id="KW-0963">Cytoplasm</keyword>
<evidence type="ECO:0000256" key="1">
    <source>
        <dbReference type="ARBA" id="ARBA00004123"/>
    </source>
</evidence>
<dbReference type="EMBL" id="JAJJMA010251639">
    <property type="protein sequence ID" value="MCL7043887.1"/>
    <property type="molecule type" value="Genomic_DNA"/>
</dbReference>